<accession>A0ABY5HLS4</accession>
<keyword evidence="7" id="KW-1185">Reference proteome</keyword>
<protein>
    <submittedName>
        <fullName evidence="6">NAD(P)H:quinone oxidoreductase</fullName>
        <ecNumber evidence="6">1.6.5.2</ecNumber>
    </submittedName>
</protein>
<dbReference type="Proteomes" id="UP001058461">
    <property type="component" value="Chromosome"/>
</dbReference>
<gene>
    <name evidence="6" type="primary">wrbA</name>
    <name evidence="6" type="ORF">KDW95_06680</name>
</gene>
<evidence type="ECO:0000313" key="7">
    <source>
        <dbReference type="Proteomes" id="UP001058461"/>
    </source>
</evidence>
<dbReference type="PANTHER" id="PTHR30546">
    <property type="entry name" value="FLAVODOXIN-RELATED PROTEIN WRBA-RELATED"/>
    <property type="match status" value="1"/>
</dbReference>
<dbReference type="SUPFAM" id="SSF52218">
    <property type="entry name" value="Flavoproteins"/>
    <property type="match status" value="1"/>
</dbReference>
<dbReference type="NCBIfam" id="NF002999">
    <property type="entry name" value="PRK03767.1"/>
    <property type="match status" value="1"/>
</dbReference>
<dbReference type="EMBL" id="CP073347">
    <property type="protein sequence ID" value="UTW13336.1"/>
    <property type="molecule type" value="Genomic_DNA"/>
</dbReference>
<dbReference type="InterPro" id="IPR010089">
    <property type="entry name" value="Flavoprotein_WrbA-like"/>
</dbReference>
<keyword evidence="3" id="KW-0285">Flavoprotein</keyword>
<dbReference type="Pfam" id="PF03358">
    <property type="entry name" value="FMN_red"/>
    <property type="match status" value="1"/>
</dbReference>
<dbReference type="InterPro" id="IPR008254">
    <property type="entry name" value="Flavodoxin/NO_synth"/>
</dbReference>
<evidence type="ECO:0000313" key="6">
    <source>
        <dbReference type="EMBL" id="UTW13336.1"/>
    </source>
</evidence>
<dbReference type="PROSITE" id="PS00201">
    <property type="entry name" value="FLAVODOXIN"/>
    <property type="match status" value="1"/>
</dbReference>
<feature type="domain" description="Flavodoxin-like" evidence="5">
    <location>
        <begin position="11"/>
        <end position="194"/>
    </location>
</feature>
<evidence type="ECO:0000256" key="1">
    <source>
        <dbReference type="ARBA" id="ARBA00001917"/>
    </source>
</evidence>
<comment type="cofactor">
    <cofactor evidence="1">
        <name>FMN</name>
        <dbReference type="ChEBI" id="CHEBI:58210"/>
    </cofactor>
</comment>
<dbReference type="InterPro" id="IPR029039">
    <property type="entry name" value="Flavoprotein-like_sf"/>
</dbReference>
<dbReference type="PANTHER" id="PTHR30546:SF23">
    <property type="entry name" value="FLAVOPROTEIN-LIKE PROTEIN YCP4-RELATED"/>
    <property type="match status" value="1"/>
</dbReference>
<dbReference type="EC" id="1.6.5.2" evidence="6"/>
<evidence type="ECO:0000256" key="2">
    <source>
        <dbReference type="ARBA" id="ARBA00006961"/>
    </source>
</evidence>
<name>A0ABY5HLS4_9GAMM</name>
<evidence type="ECO:0000256" key="3">
    <source>
        <dbReference type="ARBA" id="ARBA00022630"/>
    </source>
</evidence>
<dbReference type="InterPro" id="IPR005025">
    <property type="entry name" value="FMN_Rdtase-like_dom"/>
</dbReference>
<dbReference type="NCBIfam" id="TIGR01755">
    <property type="entry name" value="flav_wrbA"/>
    <property type="match status" value="1"/>
</dbReference>
<keyword evidence="4" id="KW-0288">FMN</keyword>
<evidence type="ECO:0000256" key="4">
    <source>
        <dbReference type="ARBA" id="ARBA00022643"/>
    </source>
</evidence>
<dbReference type="PROSITE" id="PS50902">
    <property type="entry name" value="FLAVODOXIN_LIKE"/>
    <property type="match status" value="1"/>
</dbReference>
<sequence>MSNPGQERPYVLVLYYSRHGATRTMAQQIARGIEQSGIEARLRTVPEISSVCEATSDEIPADGDLYCSELDLAGCAGLALGSPTRFGNMAAALKYFIDSTSALWLSGALIGKPAAVFSASSSLHGGQESTLLTMMLPLLHHGMLITGLPYSEQELLTTQTGGTPYGPSHVAGPKAGRNVDATELKLCQAQGRRLGELAVKLAPRSLT</sequence>
<organism evidence="6 7">
    <name type="scientific">Marinobacterium rhizophilum</name>
    <dbReference type="NCBI Taxonomy" id="420402"/>
    <lineage>
        <taxon>Bacteria</taxon>
        <taxon>Pseudomonadati</taxon>
        <taxon>Pseudomonadota</taxon>
        <taxon>Gammaproteobacteria</taxon>
        <taxon>Oceanospirillales</taxon>
        <taxon>Oceanospirillaceae</taxon>
        <taxon>Marinobacterium</taxon>
    </lineage>
</organism>
<evidence type="ECO:0000259" key="5">
    <source>
        <dbReference type="PROSITE" id="PS50902"/>
    </source>
</evidence>
<comment type="similarity">
    <text evidence="2">Belongs to the WrbA family.</text>
</comment>
<proteinExistence type="inferred from homology"/>
<dbReference type="Gene3D" id="3.40.50.360">
    <property type="match status" value="1"/>
</dbReference>
<dbReference type="GO" id="GO:0003955">
    <property type="term" value="F:NAD(P)H dehydrogenase (quinone) activity"/>
    <property type="evidence" value="ECO:0007669"/>
    <property type="project" value="UniProtKB-EC"/>
</dbReference>
<dbReference type="InterPro" id="IPR001226">
    <property type="entry name" value="Flavodoxin_CS"/>
</dbReference>
<reference evidence="6" key="1">
    <citation type="submission" date="2021-04" db="EMBL/GenBank/DDBJ databases">
        <title>Oceanospirillales bacteria with DddD are important DMSP degraders in coastal seawater.</title>
        <authorList>
            <person name="Liu J."/>
        </authorList>
    </citation>
    <scope>NUCLEOTIDE SEQUENCE</scope>
    <source>
        <strain evidence="6">D13-1</strain>
    </source>
</reference>
<keyword evidence="6" id="KW-0560">Oxidoreductase</keyword>